<comment type="subcellular location">
    <subcellularLocation>
        <location evidence="1">Membrane</location>
        <topology evidence="1">Multi-pass membrane protein</topology>
    </subcellularLocation>
</comment>
<protein>
    <recommendedName>
        <fullName evidence="7">Transmembrane 9 superfamily member</fullName>
    </recommendedName>
</protein>
<keyword evidence="6 7" id="KW-0472">Membrane</keyword>
<organism evidence="8 9">
    <name type="scientific">Angomonas deanei</name>
    <dbReference type="NCBI Taxonomy" id="59799"/>
    <lineage>
        <taxon>Eukaryota</taxon>
        <taxon>Discoba</taxon>
        <taxon>Euglenozoa</taxon>
        <taxon>Kinetoplastea</taxon>
        <taxon>Metakinetoplastina</taxon>
        <taxon>Trypanosomatida</taxon>
        <taxon>Trypanosomatidae</taxon>
        <taxon>Strigomonadinae</taxon>
        <taxon>Angomonas</taxon>
    </lineage>
</organism>
<comment type="caution">
    <text evidence="7">Lacks conserved residue(s) required for the propagation of feature annotation.</text>
</comment>
<dbReference type="EMBL" id="LR877148">
    <property type="protein sequence ID" value="CAD2214835.1"/>
    <property type="molecule type" value="Genomic_DNA"/>
</dbReference>
<evidence type="ECO:0000256" key="3">
    <source>
        <dbReference type="ARBA" id="ARBA00022692"/>
    </source>
</evidence>
<proteinExistence type="inferred from homology"/>
<sequence>MGITFYRLGLLAVVALIIGVICCEVSVVLTYATLTLEDHHWWWRSFGSLATCGVLTFIYSLYYLVANLEISAPGSVILYIGYMLGASTLLGLITGTLGFLSSAFFVYFIYSYAKVE</sequence>
<keyword evidence="5 7" id="KW-1133">Transmembrane helix</keyword>
<evidence type="ECO:0000313" key="9">
    <source>
        <dbReference type="Proteomes" id="UP000515908"/>
    </source>
</evidence>
<dbReference type="GO" id="GO:0072657">
    <property type="term" value="P:protein localization to membrane"/>
    <property type="evidence" value="ECO:0007669"/>
    <property type="project" value="TreeGrafter"/>
</dbReference>
<dbReference type="AlphaFoldDB" id="A0A7G2C5S3"/>
<evidence type="ECO:0000256" key="1">
    <source>
        <dbReference type="ARBA" id="ARBA00004141"/>
    </source>
</evidence>
<dbReference type="OrthoDB" id="1666796at2759"/>
<keyword evidence="9" id="KW-1185">Reference proteome</keyword>
<dbReference type="PANTHER" id="PTHR10766">
    <property type="entry name" value="TRANSMEMBRANE 9 SUPERFAMILY PROTEIN"/>
    <property type="match status" value="1"/>
</dbReference>
<dbReference type="Pfam" id="PF02990">
    <property type="entry name" value="EMP70"/>
    <property type="match status" value="1"/>
</dbReference>
<dbReference type="GO" id="GO:0016020">
    <property type="term" value="C:membrane"/>
    <property type="evidence" value="ECO:0007669"/>
    <property type="project" value="UniProtKB-SubCell"/>
</dbReference>
<evidence type="ECO:0000256" key="2">
    <source>
        <dbReference type="ARBA" id="ARBA00005227"/>
    </source>
</evidence>
<gene>
    <name evidence="8" type="ORF">ADEAN_000228600</name>
</gene>
<reference evidence="8 9" key="1">
    <citation type="submission" date="2020-08" db="EMBL/GenBank/DDBJ databases">
        <authorList>
            <person name="Newling K."/>
            <person name="Davey J."/>
            <person name="Forrester S."/>
        </authorList>
    </citation>
    <scope>NUCLEOTIDE SEQUENCE [LARGE SCALE GENOMIC DNA]</scope>
    <source>
        <strain evidence="9">Crithidia deanei Carvalho (ATCC PRA-265)</strain>
    </source>
</reference>
<evidence type="ECO:0000256" key="4">
    <source>
        <dbReference type="ARBA" id="ARBA00022729"/>
    </source>
</evidence>
<keyword evidence="4" id="KW-0732">Signal</keyword>
<name>A0A7G2C5S3_9TRYP</name>
<feature type="transmembrane region" description="Helical" evidence="7">
    <location>
        <begin position="46"/>
        <end position="65"/>
    </location>
</feature>
<feature type="transmembrane region" description="Helical" evidence="7">
    <location>
        <begin position="6"/>
        <end position="34"/>
    </location>
</feature>
<dbReference type="InterPro" id="IPR004240">
    <property type="entry name" value="EMP70"/>
</dbReference>
<evidence type="ECO:0000313" key="8">
    <source>
        <dbReference type="EMBL" id="CAD2214835.1"/>
    </source>
</evidence>
<evidence type="ECO:0000256" key="6">
    <source>
        <dbReference type="ARBA" id="ARBA00023136"/>
    </source>
</evidence>
<comment type="similarity">
    <text evidence="2 7">Belongs to the nonaspanin (TM9SF) (TC 9.A.2) family.</text>
</comment>
<feature type="transmembrane region" description="Helical" evidence="7">
    <location>
        <begin position="77"/>
        <end position="110"/>
    </location>
</feature>
<dbReference type="Proteomes" id="UP000515908">
    <property type="component" value="Chromosome 04"/>
</dbReference>
<evidence type="ECO:0000256" key="5">
    <source>
        <dbReference type="ARBA" id="ARBA00022989"/>
    </source>
</evidence>
<keyword evidence="3 7" id="KW-0812">Transmembrane</keyword>
<evidence type="ECO:0000256" key="7">
    <source>
        <dbReference type="RuleBase" id="RU363079"/>
    </source>
</evidence>
<dbReference type="VEuPathDB" id="TriTrypDB:ADEAN_000228600"/>
<accession>A0A7G2C5S3</accession>